<name>A0A6P5KQG0_PHACI</name>
<dbReference type="InParanoid" id="A0A6P5KQG0"/>
<dbReference type="CTD" id="283635"/>
<organism evidence="2 3">
    <name type="scientific">Phascolarctos cinereus</name>
    <name type="common">Koala</name>
    <dbReference type="NCBI Taxonomy" id="38626"/>
    <lineage>
        <taxon>Eukaryota</taxon>
        <taxon>Metazoa</taxon>
        <taxon>Chordata</taxon>
        <taxon>Craniata</taxon>
        <taxon>Vertebrata</taxon>
        <taxon>Euteleostomi</taxon>
        <taxon>Mammalia</taxon>
        <taxon>Metatheria</taxon>
        <taxon>Diprotodontia</taxon>
        <taxon>Phascolarctidae</taxon>
        <taxon>Phascolarctos</taxon>
    </lineage>
</organism>
<evidence type="ECO:0000256" key="1">
    <source>
        <dbReference type="SAM" id="MobiDB-lite"/>
    </source>
</evidence>
<gene>
    <name evidence="3" type="primary">FAM177A1</name>
</gene>
<dbReference type="GeneID" id="110211802"/>
<evidence type="ECO:0000313" key="2">
    <source>
        <dbReference type="Proteomes" id="UP000515140"/>
    </source>
</evidence>
<proteinExistence type="predicted"/>
<accession>A0A6P5KQG0</accession>
<feature type="compositionally biased region" description="Polar residues" evidence="1">
    <location>
        <begin position="259"/>
        <end position="277"/>
    </location>
</feature>
<dbReference type="KEGG" id="pcw:110211802"/>
<dbReference type="FunCoup" id="A0A6P5KQG0">
    <property type="interactions" value="458"/>
</dbReference>
<dbReference type="Pfam" id="PF14774">
    <property type="entry name" value="FAM177"/>
    <property type="match status" value="1"/>
</dbReference>
<evidence type="ECO:0000313" key="3">
    <source>
        <dbReference type="RefSeq" id="XP_020847052.1"/>
    </source>
</evidence>
<feature type="compositionally biased region" description="Basic and acidic residues" evidence="1">
    <location>
        <begin position="240"/>
        <end position="250"/>
    </location>
</feature>
<sequence length="305" mass="33712">MRRGGHSVLRAGRGGAETGPQATRRRGGKLPPLFWQAFAHAQEGPGAPGSGQQLMLLGAAVAPATTPPGGGGWMQVYLQLQSVSPTSCHAMNQDPSRGEAALRAVVAVERLGEPVGQVQTSCDGNFENVELGVIGKKKKIPRRVIHFVSGETMEEYSTDEDESDGQEKRDLLPTIDPTKLTWGPYLWFYLLRAATSTLSVCDFLGEKIASLMGISTPKYQYAIDEYYRMKKEEEEEEEENRLSEEAERQYQEQQQKLQADSTVQTDQPEAVASNSFVNRNFEMDGDCKVIMENKQSLTPVSHNLE</sequence>
<feature type="region of interest" description="Disordered" evidence="1">
    <location>
        <begin position="1"/>
        <end position="28"/>
    </location>
</feature>
<dbReference type="PANTHER" id="PTHR31206">
    <property type="entry name" value="LP10445P"/>
    <property type="match status" value="1"/>
</dbReference>
<keyword evidence="2" id="KW-1185">Reference proteome</keyword>
<dbReference type="RefSeq" id="XP_020847052.1">
    <property type="nucleotide sequence ID" value="XM_020991393.1"/>
</dbReference>
<reference evidence="3" key="1">
    <citation type="submission" date="2025-08" db="UniProtKB">
        <authorList>
            <consortium name="RefSeq"/>
        </authorList>
    </citation>
    <scope>IDENTIFICATION</scope>
    <source>
        <tissue evidence="3">Spleen</tissue>
    </source>
</reference>
<feature type="region of interest" description="Disordered" evidence="1">
    <location>
        <begin position="234"/>
        <end position="277"/>
    </location>
</feature>
<dbReference type="InterPro" id="IPR028260">
    <property type="entry name" value="FAM177"/>
</dbReference>
<dbReference type="AlphaFoldDB" id="A0A6P5KQG0"/>
<dbReference type="Proteomes" id="UP000515140">
    <property type="component" value="Unplaced"/>
</dbReference>
<dbReference type="GO" id="GO:0005794">
    <property type="term" value="C:Golgi apparatus"/>
    <property type="evidence" value="ECO:0007669"/>
    <property type="project" value="Ensembl"/>
</dbReference>
<protein>
    <submittedName>
        <fullName evidence="3">Protein FAM177A1</fullName>
    </submittedName>
</protein>
<dbReference type="PANTHER" id="PTHR31206:SF5">
    <property type="entry name" value="PROTEIN FAM177A1"/>
    <property type="match status" value="1"/>
</dbReference>
<dbReference type="OMA" id="PTSCHAM"/>